<keyword evidence="17" id="KW-1185">Reference proteome</keyword>
<evidence type="ECO:0000256" key="8">
    <source>
        <dbReference type="ARBA" id="ARBA00022786"/>
    </source>
</evidence>
<evidence type="ECO:0000256" key="13">
    <source>
        <dbReference type="SAM" id="MobiDB-lite"/>
    </source>
</evidence>
<dbReference type="Pfam" id="PF13920">
    <property type="entry name" value="zf-C3HC4_3"/>
    <property type="match status" value="1"/>
</dbReference>
<dbReference type="Gramene" id="AET4Gv20711200.2">
    <property type="protein sequence ID" value="AET4Gv20711200.2"/>
    <property type="gene ID" value="AET4Gv20711200"/>
</dbReference>
<reference evidence="17" key="2">
    <citation type="journal article" date="2017" name="Nat. Plants">
        <title>The Aegilops tauschii genome reveals multiple impacts of transposons.</title>
        <authorList>
            <person name="Zhao G."/>
            <person name="Zou C."/>
            <person name="Li K."/>
            <person name="Wang K."/>
            <person name="Li T."/>
            <person name="Gao L."/>
            <person name="Zhang X."/>
            <person name="Wang H."/>
            <person name="Yang Z."/>
            <person name="Liu X."/>
            <person name="Jiang W."/>
            <person name="Mao L."/>
            <person name="Kong X."/>
            <person name="Jiao Y."/>
            <person name="Jia J."/>
        </authorList>
    </citation>
    <scope>NUCLEOTIDE SEQUENCE [LARGE SCALE GENOMIC DNA]</scope>
    <source>
        <strain evidence="17">cv. AL8/78</strain>
    </source>
</reference>
<name>A0A453IWD0_AEGTS</name>
<reference evidence="17" key="1">
    <citation type="journal article" date="2014" name="Science">
        <title>Ancient hybridizations among the ancestral genomes of bread wheat.</title>
        <authorList>
            <consortium name="International Wheat Genome Sequencing Consortium,"/>
            <person name="Marcussen T."/>
            <person name="Sandve S.R."/>
            <person name="Heier L."/>
            <person name="Spannagl M."/>
            <person name="Pfeifer M."/>
            <person name="Jakobsen K.S."/>
            <person name="Wulff B.B."/>
            <person name="Steuernagel B."/>
            <person name="Mayer K.F."/>
            <person name="Olsen O.A."/>
        </authorList>
    </citation>
    <scope>NUCLEOTIDE SEQUENCE [LARGE SCALE GENOMIC DNA]</scope>
    <source>
        <strain evidence="17">cv. AL8/78</strain>
    </source>
</reference>
<evidence type="ECO:0000256" key="6">
    <source>
        <dbReference type="ARBA" id="ARBA00022723"/>
    </source>
</evidence>
<evidence type="ECO:0000256" key="1">
    <source>
        <dbReference type="ARBA" id="ARBA00000900"/>
    </source>
</evidence>
<dbReference type="GO" id="GO:0016020">
    <property type="term" value="C:membrane"/>
    <property type="evidence" value="ECO:0007669"/>
    <property type="project" value="UniProtKB-SubCell"/>
</dbReference>
<reference evidence="16" key="4">
    <citation type="submission" date="2019-03" db="UniProtKB">
        <authorList>
            <consortium name="EnsemblPlants"/>
        </authorList>
    </citation>
    <scope>IDENTIFICATION</scope>
</reference>
<dbReference type="AlphaFoldDB" id="A0A453IWD0"/>
<dbReference type="GO" id="GO:0016567">
    <property type="term" value="P:protein ubiquitination"/>
    <property type="evidence" value="ECO:0007669"/>
    <property type="project" value="InterPro"/>
</dbReference>
<proteinExistence type="predicted"/>
<keyword evidence="11 14" id="KW-0472">Membrane</keyword>
<feature type="region of interest" description="Disordered" evidence="13">
    <location>
        <begin position="1"/>
        <end position="37"/>
    </location>
</feature>
<keyword evidence="4" id="KW-0808">Transferase</keyword>
<reference evidence="16" key="5">
    <citation type="journal article" date="2021" name="G3 (Bethesda)">
        <title>Aegilops tauschii genome assembly Aet v5.0 features greater sequence contiguity and improved annotation.</title>
        <authorList>
            <person name="Wang L."/>
            <person name="Zhu T."/>
            <person name="Rodriguez J.C."/>
            <person name="Deal K.R."/>
            <person name="Dubcovsky J."/>
            <person name="McGuire P.E."/>
            <person name="Lux T."/>
            <person name="Spannagl M."/>
            <person name="Mayer K.F.X."/>
            <person name="Baldrich P."/>
            <person name="Meyers B.C."/>
            <person name="Huo N."/>
            <person name="Gu Y.Q."/>
            <person name="Zhou H."/>
            <person name="Devos K.M."/>
            <person name="Bennetzen J.L."/>
            <person name="Unver T."/>
            <person name="Budak H."/>
            <person name="Gulick P.J."/>
            <person name="Galiba G."/>
            <person name="Kalapos B."/>
            <person name="Nelson D.R."/>
            <person name="Li P."/>
            <person name="You F.M."/>
            <person name="Luo M.C."/>
            <person name="Dvorak J."/>
        </authorList>
    </citation>
    <scope>NUCLEOTIDE SEQUENCE [LARGE SCALE GENOMIC DNA]</scope>
    <source>
        <strain evidence="16">cv. AL8/78</strain>
    </source>
</reference>
<evidence type="ECO:0000256" key="9">
    <source>
        <dbReference type="ARBA" id="ARBA00022833"/>
    </source>
</evidence>
<dbReference type="InterPro" id="IPR001841">
    <property type="entry name" value="Znf_RING"/>
</dbReference>
<dbReference type="EC" id="2.3.2.27" evidence="3"/>
<dbReference type="PANTHER" id="PTHR47355:SF1">
    <property type="entry name" value="E3 UBIQUITIN-PROTEIN LIGASE SPL2"/>
    <property type="match status" value="1"/>
</dbReference>
<dbReference type="GO" id="GO:0061630">
    <property type="term" value="F:ubiquitin protein ligase activity"/>
    <property type="evidence" value="ECO:0007669"/>
    <property type="project" value="UniProtKB-EC"/>
</dbReference>
<dbReference type="PROSITE" id="PS50089">
    <property type="entry name" value="ZF_RING_2"/>
    <property type="match status" value="1"/>
</dbReference>
<dbReference type="InterPro" id="IPR013083">
    <property type="entry name" value="Znf_RING/FYVE/PHD"/>
</dbReference>
<keyword evidence="7 12" id="KW-0863">Zinc-finger</keyword>
<feature type="region of interest" description="Disordered" evidence="13">
    <location>
        <begin position="327"/>
        <end position="350"/>
    </location>
</feature>
<dbReference type="GO" id="GO:0008270">
    <property type="term" value="F:zinc ion binding"/>
    <property type="evidence" value="ECO:0007669"/>
    <property type="project" value="UniProtKB-KW"/>
</dbReference>
<evidence type="ECO:0000256" key="4">
    <source>
        <dbReference type="ARBA" id="ARBA00022679"/>
    </source>
</evidence>
<keyword evidence="10 14" id="KW-1133">Transmembrane helix</keyword>
<keyword evidence="8" id="KW-0833">Ubl conjugation pathway</keyword>
<comment type="catalytic activity">
    <reaction evidence="1">
        <text>S-ubiquitinyl-[E2 ubiquitin-conjugating enzyme]-L-cysteine + [acceptor protein]-L-lysine = [E2 ubiquitin-conjugating enzyme]-L-cysteine + N(6)-ubiquitinyl-[acceptor protein]-L-lysine.</text>
        <dbReference type="EC" id="2.3.2.27"/>
    </reaction>
</comment>
<comment type="subcellular location">
    <subcellularLocation>
        <location evidence="2">Membrane</location>
        <topology evidence="2">Multi-pass membrane protein</topology>
    </subcellularLocation>
</comment>
<evidence type="ECO:0000256" key="2">
    <source>
        <dbReference type="ARBA" id="ARBA00004141"/>
    </source>
</evidence>
<dbReference type="InterPro" id="IPR022170">
    <property type="entry name" value="MUL1-like"/>
</dbReference>
<feature type="compositionally biased region" description="Low complexity" evidence="13">
    <location>
        <begin position="25"/>
        <end position="35"/>
    </location>
</feature>
<evidence type="ECO:0000256" key="12">
    <source>
        <dbReference type="PROSITE-ProRule" id="PRU00175"/>
    </source>
</evidence>
<dbReference type="InterPro" id="IPR044247">
    <property type="entry name" value="SPL2-like"/>
</dbReference>
<dbReference type="STRING" id="200361.A0A453IWD0"/>
<accession>A0A453IWD0</accession>
<dbReference type="EnsemblPlants" id="AET4Gv20711200.2">
    <property type="protein sequence ID" value="AET4Gv20711200.2"/>
    <property type="gene ID" value="AET4Gv20711200"/>
</dbReference>
<keyword evidence="9" id="KW-0862">Zinc</keyword>
<evidence type="ECO:0000256" key="14">
    <source>
        <dbReference type="SAM" id="Phobius"/>
    </source>
</evidence>
<evidence type="ECO:0000256" key="11">
    <source>
        <dbReference type="ARBA" id="ARBA00023136"/>
    </source>
</evidence>
<dbReference type="Gene3D" id="3.30.40.10">
    <property type="entry name" value="Zinc/RING finger domain, C3HC4 (zinc finger)"/>
    <property type="match status" value="1"/>
</dbReference>
<dbReference type="SUPFAM" id="SSF57850">
    <property type="entry name" value="RING/U-box"/>
    <property type="match status" value="1"/>
</dbReference>
<keyword evidence="6" id="KW-0479">Metal-binding</keyword>
<dbReference type="Proteomes" id="UP000015105">
    <property type="component" value="Chromosome 4D"/>
</dbReference>
<reference evidence="16" key="3">
    <citation type="journal article" date="2017" name="Nature">
        <title>Genome sequence of the progenitor of the wheat D genome Aegilops tauschii.</title>
        <authorList>
            <person name="Luo M.C."/>
            <person name="Gu Y.Q."/>
            <person name="Puiu D."/>
            <person name="Wang H."/>
            <person name="Twardziok S.O."/>
            <person name="Deal K.R."/>
            <person name="Huo N."/>
            <person name="Zhu T."/>
            <person name="Wang L."/>
            <person name="Wang Y."/>
            <person name="McGuire P.E."/>
            <person name="Liu S."/>
            <person name="Long H."/>
            <person name="Ramasamy R.K."/>
            <person name="Rodriguez J.C."/>
            <person name="Van S.L."/>
            <person name="Yuan L."/>
            <person name="Wang Z."/>
            <person name="Xia Z."/>
            <person name="Xiao L."/>
            <person name="Anderson O.D."/>
            <person name="Ouyang S."/>
            <person name="Liang Y."/>
            <person name="Zimin A.V."/>
            <person name="Pertea G."/>
            <person name="Qi P."/>
            <person name="Bennetzen J.L."/>
            <person name="Dai X."/>
            <person name="Dawson M.W."/>
            <person name="Muller H.G."/>
            <person name="Kugler K."/>
            <person name="Rivarola-Duarte L."/>
            <person name="Spannagl M."/>
            <person name="Mayer K.F.X."/>
            <person name="Lu F.H."/>
            <person name="Bevan M.W."/>
            <person name="Leroy P."/>
            <person name="Li P."/>
            <person name="You F.M."/>
            <person name="Sun Q."/>
            <person name="Liu Z."/>
            <person name="Lyons E."/>
            <person name="Wicker T."/>
            <person name="Salzberg S.L."/>
            <person name="Devos K.M."/>
            <person name="Dvorak J."/>
        </authorList>
    </citation>
    <scope>NUCLEOTIDE SEQUENCE [LARGE SCALE GENOMIC DNA]</scope>
    <source>
        <strain evidence="16">cv. AL8/78</strain>
    </source>
</reference>
<feature type="compositionally biased region" description="Basic residues" evidence="13">
    <location>
        <begin position="15"/>
        <end position="24"/>
    </location>
</feature>
<keyword evidence="5 14" id="KW-0812">Transmembrane</keyword>
<evidence type="ECO:0000256" key="5">
    <source>
        <dbReference type="ARBA" id="ARBA00022692"/>
    </source>
</evidence>
<evidence type="ECO:0000256" key="7">
    <source>
        <dbReference type="ARBA" id="ARBA00022771"/>
    </source>
</evidence>
<organism evidence="16 17">
    <name type="scientific">Aegilops tauschii subsp. strangulata</name>
    <name type="common">Goatgrass</name>
    <dbReference type="NCBI Taxonomy" id="200361"/>
    <lineage>
        <taxon>Eukaryota</taxon>
        <taxon>Viridiplantae</taxon>
        <taxon>Streptophyta</taxon>
        <taxon>Embryophyta</taxon>
        <taxon>Tracheophyta</taxon>
        <taxon>Spermatophyta</taxon>
        <taxon>Magnoliopsida</taxon>
        <taxon>Liliopsida</taxon>
        <taxon>Poales</taxon>
        <taxon>Poaceae</taxon>
        <taxon>BOP clade</taxon>
        <taxon>Pooideae</taxon>
        <taxon>Triticodae</taxon>
        <taxon>Triticeae</taxon>
        <taxon>Triticinae</taxon>
        <taxon>Aegilops</taxon>
    </lineage>
</organism>
<evidence type="ECO:0000259" key="15">
    <source>
        <dbReference type="PROSITE" id="PS50089"/>
    </source>
</evidence>
<evidence type="ECO:0000256" key="10">
    <source>
        <dbReference type="ARBA" id="ARBA00022989"/>
    </source>
</evidence>
<evidence type="ECO:0000313" key="17">
    <source>
        <dbReference type="Proteomes" id="UP000015105"/>
    </source>
</evidence>
<evidence type="ECO:0000313" key="16">
    <source>
        <dbReference type="EnsemblPlants" id="AET4Gv20711200.2"/>
    </source>
</evidence>
<dbReference type="Pfam" id="PF12483">
    <property type="entry name" value="GIDE"/>
    <property type="match status" value="1"/>
</dbReference>
<dbReference type="PANTHER" id="PTHR47355">
    <property type="entry name" value="E3 UBIQUITIN-PROTEIN LIGASE SPL2"/>
    <property type="match status" value="1"/>
</dbReference>
<feature type="transmembrane region" description="Helical" evidence="14">
    <location>
        <begin position="292"/>
        <end position="316"/>
    </location>
</feature>
<dbReference type="CDD" id="cd23145">
    <property type="entry name" value="RING-HC_SPL2-like"/>
    <property type="match status" value="1"/>
</dbReference>
<evidence type="ECO:0000256" key="3">
    <source>
        <dbReference type="ARBA" id="ARBA00012483"/>
    </source>
</evidence>
<feature type="compositionally biased region" description="Acidic residues" evidence="13">
    <location>
        <begin position="336"/>
        <end position="350"/>
    </location>
</feature>
<sequence length="411" mass="45200">CSYLRSGPYPTPTRPPRRTHKPARSSRAPPAATMSARDRETIEALARVAAALDGAVLGLGTAALAAASLAKYLAASGALRLIAEAPAVAIPDLRYSLLAGLGDGESRLAAVRGLVRSPPGGTFLIPPGSREHCVVTRHTQTCLFGEWRGIFGWTFDLHALFFKSLKEQIITSSRWVSFGLVDPASEKSGEMVHVKFDGAVHQSLPLTTVYHKLIPVEQNSYTLFQTIVGNGYPIALLDEEKILPIGKEITAIGLCRLKNRSVEISSCPELPYFLSDLTKGEMEAEMSSRARFFFWVTVALGTVSVGLLGHAIYRLWERVKRHREAREAQERFHEADNEDDAGENGSDDEPGEMGDGQLCVICLRKRRRAAFVPCGHLVCCCNCAKRVELMDEPLCPVCRQDIQYMLRVYDS</sequence>
<protein>
    <recommendedName>
        <fullName evidence="3">RING-type E3 ubiquitin transferase</fullName>
        <ecNumber evidence="3">2.3.2.27</ecNumber>
    </recommendedName>
</protein>
<feature type="domain" description="RING-type" evidence="15">
    <location>
        <begin position="359"/>
        <end position="399"/>
    </location>
</feature>